<evidence type="ECO:0000256" key="2">
    <source>
        <dbReference type="SAM" id="MobiDB-lite"/>
    </source>
</evidence>
<feature type="coiled-coil region" evidence="1">
    <location>
        <begin position="169"/>
        <end position="196"/>
    </location>
</feature>
<dbReference type="EMBL" id="CP115529">
    <property type="protein sequence ID" value="WBY55596.1"/>
    <property type="molecule type" value="Genomic_DNA"/>
</dbReference>
<evidence type="ECO:0000256" key="1">
    <source>
        <dbReference type="SAM" id="Coils"/>
    </source>
</evidence>
<proteinExistence type="predicted"/>
<accession>A0AAE9WME0</accession>
<sequence>MNEDEFYLNLEQYIEESKKRIVDKERLITYENDEEIQITDKKKTNSDFYDYKGLVILTDNDSENEYENCKNIKDIISINDDKEMEQIRKILEIQKGIKNRKKNEEPNIARKGPHTNRMRNKNNFMQNKKTSKKNKENIRKFISLEKEIIITKTLMSKKKENIDNIYKYINKKEKIIKNLNKNMIKESEKYQELLVENFKKTEDLIQVCNF</sequence>
<name>A0AAE9WME0_PLAYO</name>
<dbReference type="Proteomes" id="UP001054126">
    <property type="component" value="Chromosome 5"/>
</dbReference>
<reference evidence="3" key="1">
    <citation type="submission" date="2023-01" db="EMBL/GenBank/DDBJ databases">
        <title>Long-Read Genome Assembly and Gene Model Annotations for the Rodent Malaria Parasite Plasmodium yoelii 17XNL.</title>
        <authorList>
            <person name="Mitchell G.J."/>
            <person name="Sebastian A."/>
            <person name="Albert I."/>
            <person name="Lindner S.E."/>
        </authorList>
    </citation>
    <scope>NUCLEOTIDE SEQUENCE</scope>
    <source>
        <strain evidence="3">17XNL clone 1.1</strain>
    </source>
</reference>
<keyword evidence="1" id="KW-0175">Coiled coil</keyword>
<organism evidence="3 4">
    <name type="scientific">Plasmodium yoelii yoelii</name>
    <dbReference type="NCBI Taxonomy" id="73239"/>
    <lineage>
        <taxon>Eukaryota</taxon>
        <taxon>Sar</taxon>
        <taxon>Alveolata</taxon>
        <taxon>Apicomplexa</taxon>
        <taxon>Aconoidasida</taxon>
        <taxon>Haemosporida</taxon>
        <taxon>Plasmodiidae</taxon>
        <taxon>Plasmodium</taxon>
        <taxon>Plasmodium (Vinckeia)</taxon>
    </lineage>
</organism>
<dbReference type="AlphaFoldDB" id="A0AAE9WME0"/>
<feature type="region of interest" description="Disordered" evidence="2">
    <location>
        <begin position="101"/>
        <end position="121"/>
    </location>
</feature>
<evidence type="ECO:0000313" key="3">
    <source>
        <dbReference type="EMBL" id="WBY55596.1"/>
    </source>
</evidence>
<feature type="compositionally biased region" description="Basic residues" evidence="2">
    <location>
        <begin position="111"/>
        <end position="120"/>
    </location>
</feature>
<protein>
    <submittedName>
        <fullName evidence="3">Uncharacterized protein</fullName>
    </submittedName>
</protein>
<evidence type="ECO:0000313" key="4">
    <source>
        <dbReference type="Proteomes" id="UP001054126"/>
    </source>
</evidence>
<gene>
    <name evidence="3" type="ORF">Py17XNL_000504444</name>
</gene>